<dbReference type="Proteomes" id="UP001519325">
    <property type="component" value="Unassembled WGS sequence"/>
</dbReference>
<dbReference type="InterPro" id="IPR002575">
    <property type="entry name" value="Aminoglycoside_PTrfase"/>
</dbReference>
<sequence>MTTMYRFDERQRMIPIDPEGLAARVAAAEPSDFAGFRQTGIELMLLGRFEEALDHLDRALELVDADAADGLSSGQQRRISVWINLGDVYRYQGDVATAEELYRRAVDAARECAPGSELLSFAVQHLGKALAEQGRLDEARILLTEAQHLRIVEGDPELIESTRVALETLEQLPIPLPPAVVALVGSAPTFSDEHEGQSGGVAFVNGSYWMKRGPSAVAEHARFQWLRDRGIRLPEIVAFESDVLVLADAGVPSLAARGHDYDEEPSGGQSSDVAAPSVGTIMGTLLRRLHSIPVAECPFDGRLDGLLARARRRVVEGLVDAEDFDDDNQGQTAEQVLERLSDERPAETDLVVTHGDFTSANVLEGEILIDVGALGVADRYRDLALAARDLRGEHSEEEVAAFFAAYGVDTPDQRRLDYYRLLDELF</sequence>
<evidence type="ECO:0000313" key="9">
    <source>
        <dbReference type="EMBL" id="MBP2190325.1"/>
    </source>
</evidence>
<proteinExistence type="inferred from homology"/>
<dbReference type="SUPFAM" id="SSF56112">
    <property type="entry name" value="Protein kinase-like (PK-like)"/>
    <property type="match status" value="1"/>
</dbReference>
<dbReference type="Pfam" id="PF01636">
    <property type="entry name" value="APH"/>
    <property type="match status" value="1"/>
</dbReference>
<dbReference type="InterPro" id="IPR011009">
    <property type="entry name" value="Kinase-like_dom_sf"/>
</dbReference>
<evidence type="ECO:0000256" key="7">
    <source>
        <dbReference type="PROSITE-ProRule" id="PRU00339"/>
    </source>
</evidence>
<dbReference type="SMART" id="SM00028">
    <property type="entry name" value="TPR"/>
    <property type="match status" value="3"/>
</dbReference>
<keyword evidence="3" id="KW-0547">Nucleotide-binding</keyword>
<dbReference type="PROSITE" id="PS50005">
    <property type="entry name" value="TPR"/>
    <property type="match status" value="1"/>
</dbReference>
<keyword evidence="5" id="KW-0067">ATP-binding</keyword>
<evidence type="ECO:0000256" key="5">
    <source>
        <dbReference type="ARBA" id="ARBA00022840"/>
    </source>
</evidence>
<feature type="repeat" description="TPR" evidence="7">
    <location>
        <begin position="79"/>
        <end position="112"/>
    </location>
</feature>
<keyword evidence="6" id="KW-0046">Antibiotic resistance</keyword>
<dbReference type="InterPro" id="IPR011990">
    <property type="entry name" value="TPR-like_helical_dom_sf"/>
</dbReference>
<name>A0ABS4QGN2_9NOCA</name>
<evidence type="ECO:0000259" key="8">
    <source>
        <dbReference type="Pfam" id="PF01636"/>
    </source>
</evidence>
<evidence type="ECO:0000256" key="3">
    <source>
        <dbReference type="ARBA" id="ARBA00022741"/>
    </source>
</evidence>
<dbReference type="SUPFAM" id="SSF48452">
    <property type="entry name" value="TPR-like"/>
    <property type="match status" value="1"/>
</dbReference>
<dbReference type="CDD" id="cd05150">
    <property type="entry name" value="APH"/>
    <property type="match status" value="1"/>
</dbReference>
<dbReference type="GO" id="GO:0008910">
    <property type="term" value="F:kanamycin kinase activity"/>
    <property type="evidence" value="ECO:0007669"/>
    <property type="project" value="UniProtKB-EC"/>
</dbReference>
<dbReference type="Gene3D" id="3.90.1200.10">
    <property type="match status" value="1"/>
</dbReference>
<evidence type="ECO:0000256" key="2">
    <source>
        <dbReference type="ARBA" id="ARBA00022679"/>
    </source>
</evidence>
<reference evidence="9 10" key="1">
    <citation type="submission" date="2021-03" db="EMBL/GenBank/DDBJ databases">
        <title>Sequencing the genomes of 1000 actinobacteria strains.</title>
        <authorList>
            <person name="Klenk H.-P."/>
        </authorList>
    </citation>
    <scope>NUCLEOTIDE SEQUENCE [LARGE SCALE GENOMIC DNA]</scope>
    <source>
        <strain evidence="9 10">DSM 45516</strain>
    </source>
</reference>
<keyword evidence="4 9" id="KW-0418">Kinase</keyword>
<organism evidence="9 10">
    <name type="scientific">Nocardia goodfellowii</name>
    <dbReference type="NCBI Taxonomy" id="882446"/>
    <lineage>
        <taxon>Bacteria</taxon>
        <taxon>Bacillati</taxon>
        <taxon>Actinomycetota</taxon>
        <taxon>Actinomycetes</taxon>
        <taxon>Mycobacteriales</taxon>
        <taxon>Nocardiaceae</taxon>
        <taxon>Nocardia</taxon>
    </lineage>
</organism>
<dbReference type="InterPro" id="IPR019734">
    <property type="entry name" value="TPR_rpt"/>
</dbReference>
<dbReference type="Gene3D" id="1.25.40.10">
    <property type="entry name" value="Tetratricopeptide repeat domain"/>
    <property type="match status" value="1"/>
</dbReference>
<dbReference type="EMBL" id="JAGGMR010000001">
    <property type="protein sequence ID" value="MBP2190325.1"/>
    <property type="molecule type" value="Genomic_DNA"/>
</dbReference>
<dbReference type="Pfam" id="PF13424">
    <property type="entry name" value="TPR_12"/>
    <property type="match status" value="1"/>
</dbReference>
<evidence type="ECO:0000256" key="1">
    <source>
        <dbReference type="ARBA" id="ARBA00006219"/>
    </source>
</evidence>
<evidence type="ECO:0000256" key="6">
    <source>
        <dbReference type="ARBA" id="ARBA00023251"/>
    </source>
</evidence>
<protein>
    <submittedName>
        <fullName evidence="9">Kanamycin kinase</fullName>
        <ecNumber evidence="9">2.7.1.95</ecNumber>
    </submittedName>
</protein>
<evidence type="ECO:0000256" key="4">
    <source>
        <dbReference type="ARBA" id="ARBA00022777"/>
    </source>
</evidence>
<evidence type="ECO:0000313" key="10">
    <source>
        <dbReference type="Proteomes" id="UP001519325"/>
    </source>
</evidence>
<keyword evidence="7" id="KW-0802">TPR repeat</keyword>
<gene>
    <name evidence="9" type="ORF">BJ987_003226</name>
</gene>
<accession>A0ABS4QGN2</accession>
<feature type="domain" description="Aminoglycoside phosphotransferase" evidence="8">
    <location>
        <begin position="215"/>
        <end position="415"/>
    </location>
</feature>
<dbReference type="EC" id="2.7.1.95" evidence="9"/>
<comment type="similarity">
    <text evidence="1">Belongs to the aminoglycoside phosphotransferase family.</text>
</comment>
<keyword evidence="2 9" id="KW-0808">Transferase</keyword>
<comment type="caution">
    <text evidence="9">The sequence shown here is derived from an EMBL/GenBank/DDBJ whole genome shotgun (WGS) entry which is preliminary data.</text>
</comment>
<dbReference type="InterPro" id="IPR024165">
    <property type="entry name" value="Kan/Strep_kinase"/>
</dbReference>
<keyword evidence="10" id="KW-1185">Reference proteome</keyword>